<accession>A0A6P8BGX5</accession>
<dbReference type="AlphaFoldDB" id="A0A6P8BGX5"/>
<sequence length="84" mass="9578">MYHSSSSMIFYYVTQTEAAIQGQTSRGSHRSGLTQDLGGFAPPQNHGTHRPREMYGRLNYTEILFAFFPPLFGSRFPPTPCYNR</sequence>
<reference evidence="3" key="1">
    <citation type="journal article" date="2019" name="Mol. Biol. Evol.">
        <title>Blast fungal genomes show frequent chromosomal changes, gene gains and losses, and effector gene turnover.</title>
        <authorList>
            <person name="Gomez Luciano L.B."/>
            <person name="Jason Tsai I."/>
            <person name="Chuma I."/>
            <person name="Tosa Y."/>
            <person name="Chen Y.H."/>
            <person name="Li J.Y."/>
            <person name="Li M.Y."/>
            <person name="Jade Lu M.Y."/>
            <person name="Nakayashiki H."/>
            <person name="Li W.H."/>
        </authorList>
    </citation>
    <scope>NUCLEOTIDE SEQUENCE</scope>
    <source>
        <strain evidence="3">NI907</strain>
    </source>
</reference>
<gene>
    <name evidence="3" type="ORF">PgNI_00191</name>
</gene>
<organism evidence="2 3">
    <name type="scientific">Pyricularia grisea</name>
    <name type="common">Crabgrass-specific blast fungus</name>
    <name type="synonym">Magnaporthe grisea</name>
    <dbReference type="NCBI Taxonomy" id="148305"/>
    <lineage>
        <taxon>Eukaryota</taxon>
        <taxon>Fungi</taxon>
        <taxon>Dikarya</taxon>
        <taxon>Ascomycota</taxon>
        <taxon>Pezizomycotina</taxon>
        <taxon>Sordariomycetes</taxon>
        <taxon>Sordariomycetidae</taxon>
        <taxon>Magnaporthales</taxon>
        <taxon>Pyriculariaceae</taxon>
        <taxon>Pyricularia</taxon>
    </lineage>
</organism>
<evidence type="ECO:0000313" key="3">
    <source>
        <dbReference type="RefSeq" id="XP_030986450.1"/>
    </source>
</evidence>
<evidence type="ECO:0000256" key="1">
    <source>
        <dbReference type="SAM" id="MobiDB-lite"/>
    </source>
</evidence>
<feature type="compositionally biased region" description="Polar residues" evidence="1">
    <location>
        <begin position="22"/>
        <end position="34"/>
    </location>
</feature>
<evidence type="ECO:0000313" key="2">
    <source>
        <dbReference type="Proteomes" id="UP000515153"/>
    </source>
</evidence>
<keyword evidence="2" id="KW-1185">Reference proteome</keyword>
<reference evidence="3" key="2">
    <citation type="submission" date="2019-10" db="EMBL/GenBank/DDBJ databases">
        <authorList>
            <consortium name="NCBI Genome Project"/>
        </authorList>
    </citation>
    <scope>NUCLEOTIDE SEQUENCE</scope>
    <source>
        <strain evidence="3">NI907</strain>
    </source>
</reference>
<proteinExistence type="predicted"/>
<dbReference type="Proteomes" id="UP000515153">
    <property type="component" value="Unplaced"/>
</dbReference>
<name>A0A6P8BGX5_PYRGI</name>
<dbReference type="GeneID" id="41955188"/>
<dbReference type="KEGG" id="pgri:PgNI_00191"/>
<dbReference type="RefSeq" id="XP_030986450.1">
    <property type="nucleotide sequence ID" value="XM_031120274.1"/>
</dbReference>
<reference evidence="3" key="3">
    <citation type="submission" date="2025-08" db="UniProtKB">
        <authorList>
            <consortium name="RefSeq"/>
        </authorList>
    </citation>
    <scope>IDENTIFICATION</scope>
    <source>
        <strain evidence="3">NI907</strain>
    </source>
</reference>
<feature type="region of interest" description="Disordered" evidence="1">
    <location>
        <begin position="22"/>
        <end position="52"/>
    </location>
</feature>
<protein>
    <submittedName>
        <fullName evidence="3">Uncharacterized protein</fullName>
    </submittedName>
</protein>